<evidence type="ECO:0000313" key="1">
    <source>
        <dbReference type="EMBL" id="EHL79398.1"/>
    </source>
</evidence>
<evidence type="ECO:0000313" key="2">
    <source>
        <dbReference type="Proteomes" id="UP000011747"/>
    </source>
</evidence>
<reference evidence="1 2" key="1">
    <citation type="submission" date="2011-09" db="EMBL/GenBank/DDBJ databases">
        <title>The Genome Sequence of Bacillus smithii 7_3_47FAA.</title>
        <authorList>
            <consortium name="The Broad Institute Genome Sequencing Platform"/>
            <person name="Earl A."/>
            <person name="Ward D."/>
            <person name="Feldgarden M."/>
            <person name="Gevers D."/>
            <person name="Daigneault M."/>
            <person name="Strauss J."/>
            <person name="Allen-Vercoe E."/>
            <person name="Young S.K."/>
            <person name="Zeng Q."/>
            <person name="Gargeya S."/>
            <person name="Fitzgerald M."/>
            <person name="Haas B."/>
            <person name="Abouelleil A."/>
            <person name="Alvarado L."/>
            <person name="Arachchi H.M."/>
            <person name="Berlin A."/>
            <person name="Brown A."/>
            <person name="Chapman S.B."/>
            <person name="Chen Z."/>
            <person name="Dunbar C."/>
            <person name="Freedman E."/>
            <person name="Gearin G."/>
            <person name="Goldberg J."/>
            <person name="Griggs A."/>
            <person name="Gujja S."/>
            <person name="Heiman D."/>
            <person name="Howarth C."/>
            <person name="Larson L."/>
            <person name="Lui A."/>
            <person name="MacDonald P.J.P."/>
            <person name="Montmayeur A."/>
            <person name="Murphy C."/>
            <person name="Neiman D."/>
            <person name="Pearson M."/>
            <person name="Priest M."/>
            <person name="Roberts A."/>
            <person name="Saif S."/>
            <person name="Shea T."/>
            <person name="Shenoy N."/>
            <person name="Sisk P."/>
            <person name="Stolte C."/>
            <person name="Sykes S."/>
            <person name="Wortman J."/>
            <person name="Nusbaum C."/>
            <person name="Birren B."/>
        </authorList>
    </citation>
    <scope>NUCLEOTIDE SEQUENCE [LARGE SCALE GENOMIC DNA]</scope>
    <source>
        <strain evidence="1 2">7_3_47FAA</strain>
    </source>
</reference>
<dbReference type="PATRIC" id="fig|665952.3.peg.372"/>
<dbReference type="AlphaFoldDB" id="G9QHH5"/>
<dbReference type="RefSeq" id="WP_003352646.1">
    <property type="nucleotide sequence ID" value="NZ_JH414740.1"/>
</dbReference>
<protein>
    <submittedName>
        <fullName evidence="1">Uncharacterized protein</fullName>
    </submittedName>
</protein>
<accession>G9QHH5</accession>
<dbReference type="HOGENOM" id="CLU_2614719_0_0_9"/>
<dbReference type="Proteomes" id="UP000011747">
    <property type="component" value="Unassembled WGS sequence"/>
</dbReference>
<proteinExistence type="predicted"/>
<dbReference type="EMBL" id="ACWF01000015">
    <property type="protein sequence ID" value="EHL79398.1"/>
    <property type="molecule type" value="Genomic_DNA"/>
</dbReference>
<sequence length="78" mass="8878">MIEIEKQIAILQGVRTEISQLIQLTNEHVHGIHKQYYSLSQTAPSDYRLFTDEQKLEIGALVNNTLSLSKLINKQVGK</sequence>
<gene>
    <name evidence="1" type="ORF">HMPREF1015_01234</name>
</gene>
<keyword evidence="2" id="KW-1185">Reference proteome</keyword>
<comment type="caution">
    <text evidence="1">The sequence shown here is derived from an EMBL/GenBank/DDBJ whole genome shotgun (WGS) entry which is preliminary data.</text>
</comment>
<name>G9QHH5_9BACI</name>
<organism evidence="1 2">
    <name type="scientific">Bacillus smithii 7_3_47FAA</name>
    <dbReference type="NCBI Taxonomy" id="665952"/>
    <lineage>
        <taxon>Bacteria</taxon>
        <taxon>Bacillati</taxon>
        <taxon>Bacillota</taxon>
        <taxon>Bacilli</taxon>
        <taxon>Bacillales</taxon>
        <taxon>Bacillaceae</taxon>
        <taxon>Bacillus</taxon>
    </lineage>
</organism>